<sequence>MYSSWFSYSVSRPYPFRWFAPVAIIRAIILTVLFTLVNLASSAFYLKPIFTEDPNSTVADSTRLLSQTSANRSGKIRYQPFVHLLTLLGKINHNGKSLYSGRPDQFYDYVIDDNYKTHTSNVPVGNDYWLDLHSYCIHELGYFDLKAWFFSSDGYRQTRDLYSTRIAHGNPRYVKIVSESLHYTKILHSLVAVDLGNCRSPNLLRQDKLAYAILPSDDPNRQLGGLLNNTMYSVYAEIPSPRPQDGWVMLNETYQRILPETGPLKCEEVRIVSQYLCSIPESCMSHESQLSLKESRQVSGSYQEIRTSEAN</sequence>
<keyword evidence="1" id="KW-0812">Transmembrane</keyword>
<keyword evidence="1" id="KW-0472">Membrane</keyword>
<proteinExistence type="predicted"/>
<name>A0A8H4TS03_9HYPO</name>
<dbReference type="AlphaFoldDB" id="A0A8H4TS03"/>
<dbReference type="OrthoDB" id="3220769at2759"/>
<dbReference type="EMBL" id="JABEXW010000503">
    <property type="protein sequence ID" value="KAF4963015.1"/>
    <property type="molecule type" value="Genomic_DNA"/>
</dbReference>
<gene>
    <name evidence="2" type="ORF">FSARC_8925</name>
</gene>
<evidence type="ECO:0000256" key="1">
    <source>
        <dbReference type="SAM" id="Phobius"/>
    </source>
</evidence>
<protein>
    <submittedName>
        <fullName evidence="2">Uncharacterized protein</fullName>
    </submittedName>
</protein>
<reference evidence="2" key="1">
    <citation type="journal article" date="2020" name="BMC Genomics">
        <title>Correction to: Identification and distribution of gene clusters required for synthesis of sphingolipid metabolism inhibitors in diverse species of the filamentous fungus Fusarium.</title>
        <authorList>
            <person name="Kim H.S."/>
            <person name="Lohmar J.M."/>
            <person name="Busman M."/>
            <person name="Brown D.W."/>
            <person name="Naumann T.A."/>
            <person name="Divon H.H."/>
            <person name="Lysoe E."/>
            <person name="Uhlig S."/>
            <person name="Proctor R.H."/>
        </authorList>
    </citation>
    <scope>NUCLEOTIDE SEQUENCE</scope>
    <source>
        <strain evidence="2">NRRL 20472</strain>
    </source>
</reference>
<accession>A0A8H4TS03</accession>
<evidence type="ECO:0000313" key="2">
    <source>
        <dbReference type="EMBL" id="KAF4963015.1"/>
    </source>
</evidence>
<feature type="transmembrane region" description="Helical" evidence="1">
    <location>
        <begin position="20"/>
        <end position="46"/>
    </location>
</feature>
<comment type="caution">
    <text evidence="2">The sequence shown here is derived from an EMBL/GenBank/DDBJ whole genome shotgun (WGS) entry which is preliminary data.</text>
</comment>
<reference evidence="2" key="2">
    <citation type="submission" date="2020-05" db="EMBL/GenBank/DDBJ databases">
        <authorList>
            <person name="Kim H.-S."/>
            <person name="Proctor R.H."/>
            <person name="Brown D.W."/>
        </authorList>
    </citation>
    <scope>NUCLEOTIDE SEQUENCE</scope>
    <source>
        <strain evidence="2">NRRL 20472</strain>
    </source>
</reference>
<dbReference type="Proteomes" id="UP000622797">
    <property type="component" value="Unassembled WGS sequence"/>
</dbReference>
<keyword evidence="1" id="KW-1133">Transmembrane helix</keyword>
<organism evidence="2 3">
    <name type="scientific">Fusarium sarcochroum</name>
    <dbReference type="NCBI Taxonomy" id="1208366"/>
    <lineage>
        <taxon>Eukaryota</taxon>
        <taxon>Fungi</taxon>
        <taxon>Dikarya</taxon>
        <taxon>Ascomycota</taxon>
        <taxon>Pezizomycotina</taxon>
        <taxon>Sordariomycetes</taxon>
        <taxon>Hypocreomycetidae</taxon>
        <taxon>Hypocreales</taxon>
        <taxon>Nectriaceae</taxon>
        <taxon>Fusarium</taxon>
        <taxon>Fusarium lateritium species complex</taxon>
    </lineage>
</organism>
<keyword evidence="3" id="KW-1185">Reference proteome</keyword>
<evidence type="ECO:0000313" key="3">
    <source>
        <dbReference type="Proteomes" id="UP000622797"/>
    </source>
</evidence>